<keyword evidence="2" id="KW-0546">Nucleotide metabolism</keyword>
<comment type="catalytic activity">
    <reaction evidence="2">
        <text>a 2'-deoxyribonucleoside 5'-triphosphate + H2O = a 2'-deoxyribonucleoside 5'-phosphate + diphosphate + H(+)</text>
        <dbReference type="Rhea" id="RHEA:44644"/>
        <dbReference type="ChEBI" id="CHEBI:15377"/>
        <dbReference type="ChEBI" id="CHEBI:15378"/>
        <dbReference type="ChEBI" id="CHEBI:33019"/>
        <dbReference type="ChEBI" id="CHEBI:61560"/>
        <dbReference type="ChEBI" id="CHEBI:65317"/>
        <dbReference type="EC" id="3.6.1.9"/>
    </reaction>
</comment>
<proteinExistence type="inferred from homology"/>
<keyword evidence="1 2" id="KW-0378">Hydrolase</keyword>
<dbReference type="PANTHER" id="PTHR43213">
    <property type="entry name" value="BIFUNCTIONAL DTTP/UTP PYROPHOSPHATASE/METHYLTRANSFERASE PROTEIN-RELATED"/>
    <property type="match status" value="1"/>
</dbReference>
<dbReference type="AlphaFoldDB" id="A0A1F7TVT0"/>
<dbReference type="SUPFAM" id="SSF52972">
    <property type="entry name" value="ITPase-like"/>
    <property type="match status" value="1"/>
</dbReference>
<dbReference type="Pfam" id="PF02545">
    <property type="entry name" value="Maf"/>
    <property type="match status" value="1"/>
</dbReference>
<dbReference type="Gene3D" id="3.90.950.10">
    <property type="match status" value="1"/>
</dbReference>
<reference evidence="3 4" key="1">
    <citation type="journal article" date="2016" name="Nat. Commun.">
        <title>Thousands of microbial genomes shed light on interconnected biogeochemical processes in an aquifer system.</title>
        <authorList>
            <person name="Anantharaman K."/>
            <person name="Brown C.T."/>
            <person name="Hug L.A."/>
            <person name="Sharon I."/>
            <person name="Castelle C.J."/>
            <person name="Probst A.J."/>
            <person name="Thomas B.C."/>
            <person name="Singh A."/>
            <person name="Wilkins M.J."/>
            <person name="Karaoz U."/>
            <person name="Brodie E.L."/>
            <person name="Williams K.H."/>
            <person name="Hubbard S.S."/>
            <person name="Banfield J.F."/>
        </authorList>
    </citation>
    <scope>NUCLEOTIDE SEQUENCE [LARGE SCALE GENOMIC DNA]</scope>
</reference>
<dbReference type="InterPro" id="IPR029001">
    <property type="entry name" value="ITPase-like_fam"/>
</dbReference>
<protein>
    <recommendedName>
        <fullName evidence="2">Nucleoside triphosphate pyrophosphatase</fullName>
        <ecNumber evidence="2">3.6.1.9</ecNumber>
    </recommendedName>
    <alternativeName>
        <fullName evidence="2">Nucleotide pyrophosphatase</fullName>
        <shortName evidence="2">Nucleotide PPase</shortName>
    </alternativeName>
</protein>
<dbReference type="GO" id="GO:0009117">
    <property type="term" value="P:nucleotide metabolic process"/>
    <property type="evidence" value="ECO:0007669"/>
    <property type="project" value="UniProtKB-KW"/>
</dbReference>
<dbReference type="EC" id="3.6.1.9" evidence="2"/>
<comment type="similarity">
    <text evidence="2">Belongs to the Maf family.</text>
</comment>
<evidence type="ECO:0000313" key="4">
    <source>
        <dbReference type="Proteomes" id="UP000177097"/>
    </source>
</evidence>
<evidence type="ECO:0000313" key="3">
    <source>
        <dbReference type="EMBL" id="OGL70140.1"/>
    </source>
</evidence>
<dbReference type="STRING" id="1802389.A3C17_02525"/>
<feature type="active site" description="Proton acceptor" evidence="2">
    <location>
        <position position="69"/>
    </location>
</feature>
<dbReference type="HAMAP" id="MF_00528">
    <property type="entry name" value="Maf"/>
    <property type="match status" value="1"/>
</dbReference>
<gene>
    <name evidence="3" type="ORF">A3C17_02525</name>
</gene>
<comment type="catalytic activity">
    <reaction evidence="2">
        <text>a ribonucleoside 5'-triphosphate + H2O = a ribonucleoside 5'-phosphate + diphosphate + H(+)</text>
        <dbReference type="Rhea" id="RHEA:23996"/>
        <dbReference type="ChEBI" id="CHEBI:15377"/>
        <dbReference type="ChEBI" id="CHEBI:15378"/>
        <dbReference type="ChEBI" id="CHEBI:33019"/>
        <dbReference type="ChEBI" id="CHEBI:58043"/>
        <dbReference type="ChEBI" id="CHEBI:61557"/>
        <dbReference type="EC" id="3.6.1.9"/>
    </reaction>
</comment>
<name>A0A1F7TVT0_9BACT</name>
<comment type="caution">
    <text evidence="2">Lacks conserved residue(s) required for the propagation of feature annotation.</text>
</comment>
<comment type="function">
    <text evidence="2">Nucleoside triphosphate pyrophosphatase. May have a dual role in cell division arrest and in preventing the incorporation of modified nucleotides into cellular nucleic acids.</text>
</comment>
<comment type="caution">
    <text evidence="3">The sequence shown here is derived from an EMBL/GenBank/DDBJ whole genome shotgun (WGS) entry which is preliminary data.</text>
</comment>
<comment type="cofactor">
    <cofactor evidence="2">
        <name>a divalent metal cation</name>
        <dbReference type="ChEBI" id="CHEBI:60240"/>
    </cofactor>
</comment>
<dbReference type="InterPro" id="IPR003697">
    <property type="entry name" value="Maf-like"/>
</dbReference>
<evidence type="ECO:0000256" key="1">
    <source>
        <dbReference type="ARBA" id="ARBA00022801"/>
    </source>
</evidence>
<sequence length="188" mass="20558">MNIILGSSSKFRQHAFTQVTPDFTCLAPDVDEKAIRDDDPKRLTLKIAHAKADALMPNIIEPSILVTADQVVVFKGIIREKPDSEAQCRTFLKSYSNNAVEVVNGVVVTNTETGKRAEGIDTVRVMFETIPDHAIDELIKEGDALHCAGGLKGVCSLLRPYVASMKGTPESLQGVPVALIKRLMEEVR</sequence>
<dbReference type="PIRSF" id="PIRSF006305">
    <property type="entry name" value="Maf"/>
    <property type="match status" value="1"/>
</dbReference>
<dbReference type="PANTHER" id="PTHR43213:SF4">
    <property type="entry name" value="7-METHYL-GTP PYROPHOSPHATASE"/>
    <property type="match status" value="1"/>
</dbReference>
<dbReference type="EMBL" id="MGDX01000035">
    <property type="protein sequence ID" value="OGL70140.1"/>
    <property type="molecule type" value="Genomic_DNA"/>
</dbReference>
<keyword evidence="2" id="KW-0963">Cytoplasm</keyword>
<dbReference type="Proteomes" id="UP000177097">
    <property type="component" value="Unassembled WGS sequence"/>
</dbReference>
<dbReference type="GO" id="GO:0047429">
    <property type="term" value="F:nucleoside triphosphate diphosphatase activity"/>
    <property type="evidence" value="ECO:0007669"/>
    <property type="project" value="UniProtKB-EC"/>
</dbReference>
<organism evidence="3 4">
    <name type="scientific">Candidatus Uhrbacteria bacterium RIFCSPHIGHO2_02_FULL_53_13</name>
    <dbReference type="NCBI Taxonomy" id="1802389"/>
    <lineage>
        <taxon>Bacteria</taxon>
        <taxon>Candidatus Uhriibacteriota</taxon>
    </lineage>
</organism>
<evidence type="ECO:0000256" key="2">
    <source>
        <dbReference type="HAMAP-Rule" id="MF_00528"/>
    </source>
</evidence>
<comment type="subcellular location">
    <subcellularLocation>
        <location evidence="2">Cytoplasm</location>
    </subcellularLocation>
</comment>
<accession>A0A1F7TVT0</accession>
<dbReference type="GO" id="GO:0005737">
    <property type="term" value="C:cytoplasm"/>
    <property type="evidence" value="ECO:0007669"/>
    <property type="project" value="UniProtKB-SubCell"/>
</dbReference>